<dbReference type="InterPro" id="IPR029058">
    <property type="entry name" value="AB_hydrolase_fold"/>
</dbReference>
<dbReference type="RefSeq" id="WP_379088494.1">
    <property type="nucleotide sequence ID" value="NZ_JBHTJO010000001.1"/>
</dbReference>
<reference evidence="3" key="1">
    <citation type="journal article" date="2019" name="Int. J. Syst. Evol. Microbiol.">
        <title>The Global Catalogue of Microorganisms (GCM) 10K type strain sequencing project: providing services to taxonomists for standard genome sequencing and annotation.</title>
        <authorList>
            <consortium name="The Broad Institute Genomics Platform"/>
            <consortium name="The Broad Institute Genome Sequencing Center for Infectious Disease"/>
            <person name="Wu L."/>
            <person name="Ma J."/>
        </authorList>
    </citation>
    <scope>NUCLEOTIDE SEQUENCE [LARGE SCALE GENOMIC DNA]</scope>
    <source>
        <strain evidence="3">CCUG 61697</strain>
    </source>
</reference>
<dbReference type="Pfam" id="PF00561">
    <property type="entry name" value="Abhydrolase_1"/>
    <property type="match status" value="1"/>
</dbReference>
<dbReference type="InterPro" id="IPR000639">
    <property type="entry name" value="Epox_hydrolase-like"/>
</dbReference>
<organism evidence="2 3">
    <name type="scientific">Methyloligella solikamskensis</name>
    <dbReference type="NCBI Taxonomy" id="1177756"/>
    <lineage>
        <taxon>Bacteria</taxon>
        <taxon>Pseudomonadati</taxon>
        <taxon>Pseudomonadota</taxon>
        <taxon>Alphaproteobacteria</taxon>
        <taxon>Hyphomicrobiales</taxon>
        <taxon>Hyphomicrobiaceae</taxon>
        <taxon>Methyloligella</taxon>
    </lineage>
</organism>
<dbReference type="EMBL" id="JBHTJO010000001">
    <property type="protein sequence ID" value="MFD0987113.1"/>
    <property type="molecule type" value="Genomic_DNA"/>
</dbReference>
<keyword evidence="2" id="KW-0378">Hydrolase</keyword>
<comment type="caution">
    <text evidence="2">The sequence shown here is derived from an EMBL/GenBank/DDBJ whole genome shotgun (WGS) entry which is preliminary data.</text>
</comment>
<proteinExistence type="predicted"/>
<dbReference type="Proteomes" id="UP001597102">
    <property type="component" value="Unassembled WGS sequence"/>
</dbReference>
<evidence type="ECO:0000313" key="2">
    <source>
        <dbReference type="EMBL" id="MFD0987113.1"/>
    </source>
</evidence>
<name>A0ABW3J9H2_9HYPH</name>
<dbReference type="GO" id="GO:0016787">
    <property type="term" value="F:hydrolase activity"/>
    <property type="evidence" value="ECO:0007669"/>
    <property type="project" value="UniProtKB-KW"/>
</dbReference>
<sequence>MSLPLGQTVRAADTETTAADEGFPPLGIALEGYPYPYDVKLFPLTRDGQDLNMAYMDVAPTDEANGRTVLLFHGRNFPSSYWAPVIETLSEAGYRVVAPDQIGFGKSSKPTFDLHFDELARNTAELLESLEIDKVNVVAHSMGGMLSMRFARDFPKKVRKVLMTGPIGLEDYGLYVPPVPTETLVDMEAKVTPEDYRESLKTRYNLTLPDKDLDPFVWARTGMRDSAEFPRWLRSFANSAQMVLREPIIYDMPFVKQPVLIVMGENDHVAPGKGAAPKEMQSKMGHNADNAKAIANKMPHARAVIFEGVGHLPQLENRERFDEVMLDFLQQN</sequence>
<protein>
    <submittedName>
        <fullName evidence="2">Alpha/beta fold hydrolase</fullName>
    </submittedName>
</protein>
<dbReference type="SUPFAM" id="SSF53474">
    <property type="entry name" value="alpha/beta-Hydrolases"/>
    <property type="match status" value="1"/>
</dbReference>
<keyword evidence="3" id="KW-1185">Reference proteome</keyword>
<evidence type="ECO:0000259" key="1">
    <source>
        <dbReference type="Pfam" id="PF00561"/>
    </source>
</evidence>
<gene>
    <name evidence="2" type="ORF">ACFQ2F_08380</name>
</gene>
<dbReference type="Gene3D" id="3.40.50.1820">
    <property type="entry name" value="alpha/beta hydrolase"/>
    <property type="match status" value="1"/>
</dbReference>
<dbReference type="PANTHER" id="PTHR43798:SF33">
    <property type="entry name" value="HYDROLASE, PUTATIVE (AFU_ORTHOLOGUE AFUA_2G14860)-RELATED"/>
    <property type="match status" value="1"/>
</dbReference>
<dbReference type="InterPro" id="IPR050266">
    <property type="entry name" value="AB_hydrolase_sf"/>
</dbReference>
<dbReference type="PANTHER" id="PTHR43798">
    <property type="entry name" value="MONOACYLGLYCEROL LIPASE"/>
    <property type="match status" value="1"/>
</dbReference>
<dbReference type="PRINTS" id="PR00412">
    <property type="entry name" value="EPOXHYDRLASE"/>
</dbReference>
<feature type="domain" description="AB hydrolase-1" evidence="1">
    <location>
        <begin position="68"/>
        <end position="317"/>
    </location>
</feature>
<evidence type="ECO:0000313" key="3">
    <source>
        <dbReference type="Proteomes" id="UP001597102"/>
    </source>
</evidence>
<accession>A0ABW3J9H2</accession>
<dbReference type="PRINTS" id="PR00111">
    <property type="entry name" value="ABHYDROLASE"/>
</dbReference>
<dbReference type="InterPro" id="IPR000073">
    <property type="entry name" value="AB_hydrolase_1"/>
</dbReference>